<gene>
    <name evidence="5" type="ordered locus">Desca_0472</name>
</gene>
<dbReference type="PANTHER" id="PTHR43133">
    <property type="entry name" value="RNA POLYMERASE ECF-TYPE SIGMA FACTO"/>
    <property type="match status" value="1"/>
</dbReference>
<dbReference type="InterPro" id="IPR014284">
    <property type="entry name" value="RNA_pol_sigma-70_dom"/>
</dbReference>
<dbReference type="InterPro" id="IPR013325">
    <property type="entry name" value="RNA_pol_sigma_r2"/>
</dbReference>
<feature type="domain" description="RNA polymerase sigma-70 region 2" evidence="4">
    <location>
        <begin position="26"/>
        <end position="92"/>
    </location>
</feature>
<evidence type="ECO:0000256" key="1">
    <source>
        <dbReference type="ARBA" id="ARBA00023015"/>
    </source>
</evidence>
<dbReference type="EMBL" id="CP002736">
    <property type="protein sequence ID" value="AEF93365.1"/>
    <property type="molecule type" value="Genomic_DNA"/>
</dbReference>
<dbReference type="Proteomes" id="UP000009226">
    <property type="component" value="Chromosome"/>
</dbReference>
<dbReference type="eggNOG" id="COG1595">
    <property type="taxonomic scope" value="Bacteria"/>
</dbReference>
<dbReference type="PANTHER" id="PTHR43133:SF51">
    <property type="entry name" value="RNA POLYMERASE SIGMA FACTOR"/>
    <property type="match status" value="1"/>
</dbReference>
<keyword evidence="6" id="KW-1185">Reference proteome</keyword>
<dbReference type="AlphaFoldDB" id="F6B7B5"/>
<accession>F6B7B5</accession>
<proteinExistence type="predicted"/>
<reference evidence="5" key="1">
    <citation type="submission" date="2011-05" db="EMBL/GenBank/DDBJ databases">
        <title>Complete sequence of Desulfotomaculum carboxydivorans CO-1-SRB.</title>
        <authorList>
            <consortium name="US DOE Joint Genome Institute"/>
            <person name="Lucas S."/>
            <person name="Han J."/>
            <person name="Lapidus A."/>
            <person name="Cheng J.-F."/>
            <person name="Goodwin L."/>
            <person name="Pitluck S."/>
            <person name="Peters L."/>
            <person name="Mikhailova N."/>
            <person name="Lu M."/>
            <person name="Han C."/>
            <person name="Tapia R."/>
            <person name="Land M."/>
            <person name="Hauser L."/>
            <person name="Kyrpides N."/>
            <person name="Ivanova N."/>
            <person name="Pagani I."/>
            <person name="Stams A."/>
            <person name="Plugge C."/>
            <person name="Muyzer G."/>
            <person name="Kuever J."/>
            <person name="Parshina S."/>
            <person name="Ivanova A."/>
            <person name="Nazina T."/>
            <person name="Woyke T."/>
        </authorList>
    </citation>
    <scope>NUCLEOTIDE SEQUENCE [LARGE SCALE GENOMIC DNA]</scope>
    <source>
        <strain evidence="5">CO-1-SRB</strain>
    </source>
</reference>
<dbReference type="GO" id="GO:0006352">
    <property type="term" value="P:DNA-templated transcription initiation"/>
    <property type="evidence" value="ECO:0007669"/>
    <property type="project" value="InterPro"/>
</dbReference>
<dbReference type="SUPFAM" id="SSF88946">
    <property type="entry name" value="Sigma2 domain of RNA polymerase sigma factors"/>
    <property type="match status" value="1"/>
</dbReference>
<evidence type="ECO:0000259" key="4">
    <source>
        <dbReference type="Pfam" id="PF04542"/>
    </source>
</evidence>
<keyword evidence="2" id="KW-0731">Sigma factor</keyword>
<dbReference type="KEGG" id="dca:Desca_0472"/>
<evidence type="ECO:0000313" key="6">
    <source>
        <dbReference type="Proteomes" id="UP000009226"/>
    </source>
</evidence>
<evidence type="ECO:0000256" key="2">
    <source>
        <dbReference type="ARBA" id="ARBA00023082"/>
    </source>
</evidence>
<keyword evidence="3" id="KW-0804">Transcription</keyword>
<organism evidence="5 6">
    <name type="scientific">Desulfotomaculum nigrificans (strain DSM 14880 / VKM B-2319 / CO-1-SRB)</name>
    <name type="common">Desulfotomaculum carboxydivorans</name>
    <dbReference type="NCBI Taxonomy" id="868595"/>
    <lineage>
        <taxon>Bacteria</taxon>
        <taxon>Bacillati</taxon>
        <taxon>Bacillota</taxon>
        <taxon>Clostridia</taxon>
        <taxon>Eubacteriales</taxon>
        <taxon>Desulfotomaculaceae</taxon>
        <taxon>Desulfotomaculum</taxon>
    </lineage>
</organism>
<dbReference type="STRING" id="868595.Desca_0472"/>
<name>F6B7B5_DESCC</name>
<dbReference type="NCBIfam" id="TIGR02937">
    <property type="entry name" value="sigma70-ECF"/>
    <property type="match status" value="1"/>
</dbReference>
<protein>
    <submittedName>
        <fullName evidence="5">RNA polymerase, sigma-24 subunit, ECF subfamily</fullName>
    </submittedName>
</protein>
<evidence type="ECO:0000256" key="3">
    <source>
        <dbReference type="ARBA" id="ARBA00023163"/>
    </source>
</evidence>
<dbReference type="InterPro" id="IPR039425">
    <property type="entry name" value="RNA_pol_sigma-70-like"/>
</dbReference>
<dbReference type="HOGENOM" id="CLU_1956024_0_0_9"/>
<keyword evidence="1" id="KW-0805">Transcription regulation</keyword>
<dbReference type="Gene3D" id="1.10.1740.10">
    <property type="match status" value="1"/>
</dbReference>
<dbReference type="Pfam" id="PF04542">
    <property type="entry name" value="Sigma70_r2"/>
    <property type="match status" value="1"/>
</dbReference>
<evidence type="ECO:0000313" key="5">
    <source>
        <dbReference type="EMBL" id="AEF93365.1"/>
    </source>
</evidence>
<dbReference type="GO" id="GO:0016987">
    <property type="term" value="F:sigma factor activity"/>
    <property type="evidence" value="ECO:0007669"/>
    <property type="project" value="UniProtKB-KW"/>
</dbReference>
<dbReference type="InterPro" id="IPR007627">
    <property type="entry name" value="RNA_pol_sigma70_r2"/>
</dbReference>
<sequence>MATPDVPQVLIEQAMQGDMESFAAIVQHCQTGIYNLALRILNDREEAQDATQEAFIKLYSALPTFRGEAKFTSWFYRIATNVCLDRYHRNKKQRENILPEYHDQLASTASYIPIIQTRRKFTKTRSGN</sequence>